<dbReference type="RefSeq" id="WP_309201580.1">
    <property type="nucleotide sequence ID" value="NZ_CP133548.1"/>
</dbReference>
<name>A0AA51RRY4_9GAMM</name>
<dbReference type="InterPro" id="IPR027961">
    <property type="entry name" value="DUF4442"/>
</dbReference>
<dbReference type="AlphaFoldDB" id="A0AA51RRY4"/>
<dbReference type="EMBL" id="CP133548">
    <property type="protein sequence ID" value="WMS86435.1"/>
    <property type="molecule type" value="Genomic_DNA"/>
</dbReference>
<sequence length="151" mass="17798">MKRKLNAIWLKRLFNIWPPYLGAGLKVLEITEQWDYARVKLRKGRLNSNYFGTAYGGSLYSMTDPFYALLLVNQLGRDYIVWDKGATIKYIRPGTTDVYCEFKLSPEKVLEIKQLTDQQEKYEPEFEVDIFDANQQLVAKVTKILHVRRKR</sequence>
<dbReference type="Pfam" id="PF14539">
    <property type="entry name" value="DUF4442"/>
    <property type="match status" value="1"/>
</dbReference>
<reference evidence="1 2" key="1">
    <citation type="submission" date="2023-08" db="EMBL/GenBank/DDBJ databases">
        <title>Pleionea litopenaei sp. nov., isolated from stomach of juvenile Litopenaeus vannamei.</title>
        <authorList>
            <person name="Rho A.M."/>
            <person name="Hwang C.Y."/>
        </authorList>
    </citation>
    <scope>NUCLEOTIDE SEQUENCE [LARGE SCALE GENOMIC DNA]</scope>
    <source>
        <strain evidence="1 2">HL-JVS1</strain>
    </source>
</reference>
<organism evidence="1 2">
    <name type="scientific">Pleionea litopenaei</name>
    <dbReference type="NCBI Taxonomy" id="3070815"/>
    <lineage>
        <taxon>Bacteria</taxon>
        <taxon>Pseudomonadati</taxon>
        <taxon>Pseudomonadota</taxon>
        <taxon>Gammaproteobacteria</taxon>
        <taxon>Oceanospirillales</taxon>
        <taxon>Pleioneaceae</taxon>
        <taxon>Pleionea</taxon>
    </lineage>
</organism>
<dbReference type="Proteomes" id="UP001239782">
    <property type="component" value="Chromosome"/>
</dbReference>
<dbReference type="InterPro" id="IPR029069">
    <property type="entry name" value="HotDog_dom_sf"/>
</dbReference>
<evidence type="ECO:0000313" key="2">
    <source>
        <dbReference type="Proteomes" id="UP001239782"/>
    </source>
</evidence>
<evidence type="ECO:0000313" key="1">
    <source>
        <dbReference type="EMBL" id="WMS86435.1"/>
    </source>
</evidence>
<protein>
    <submittedName>
        <fullName evidence="1">DUF4442 domain-containing protein</fullName>
    </submittedName>
</protein>
<keyword evidence="2" id="KW-1185">Reference proteome</keyword>
<gene>
    <name evidence="1" type="ORF">Q9312_14530</name>
</gene>
<dbReference type="SUPFAM" id="SSF54637">
    <property type="entry name" value="Thioesterase/thiol ester dehydrase-isomerase"/>
    <property type="match status" value="1"/>
</dbReference>
<dbReference type="Gene3D" id="3.10.129.10">
    <property type="entry name" value="Hotdog Thioesterase"/>
    <property type="match status" value="1"/>
</dbReference>
<proteinExistence type="predicted"/>
<dbReference type="KEGG" id="plei:Q9312_14530"/>
<accession>A0AA51RRY4</accession>